<evidence type="ECO:0008006" key="3">
    <source>
        <dbReference type="Google" id="ProtNLM"/>
    </source>
</evidence>
<evidence type="ECO:0000313" key="1">
    <source>
        <dbReference type="EMBL" id="NDJ19422.1"/>
    </source>
</evidence>
<dbReference type="RefSeq" id="WP_162424950.1">
    <property type="nucleotide sequence ID" value="NZ_WVIE01000030.1"/>
</dbReference>
<evidence type="ECO:0000313" key="2">
    <source>
        <dbReference type="Proteomes" id="UP000646053"/>
    </source>
</evidence>
<dbReference type="Proteomes" id="UP000646053">
    <property type="component" value="Unassembled WGS sequence"/>
</dbReference>
<gene>
    <name evidence="1" type="ORF">GS601_19385</name>
</gene>
<keyword evidence="2" id="KW-1185">Reference proteome</keyword>
<proteinExistence type="predicted"/>
<dbReference type="EMBL" id="WVIE01000030">
    <property type="protein sequence ID" value="NDJ19422.1"/>
    <property type="molecule type" value="Genomic_DNA"/>
</dbReference>
<dbReference type="AlphaFoldDB" id="A0A8J7Z301"/>
<reference evidence="1" key="1">
    <citation type="submission" date="2019-12" db="EMBL/GenBank/DDBJ databases">
        <title>High-Quality draft genome sequences of three cyanobacteria isolated from the limestone walls of the Old Cathedral of Coimbra.</title>
        <authorList>
            <person name="Tiago I."/>
            <person name="Soares F."/>
            <person name="Portugal A."/>
        </authorList>
    </citation>
    <scope>NUCLEOTIDE SEQUENCE</scope>
    <source>
        <strain evidence="1">A</strain>
    </source>
</reference>
<accession>A0A8J7Z301</accession>
<comment type="caution">
    <text evidence="1">The sequence shown here is derived from an EMBL/GenBank/DDBJ whole genome shotgun (WGS) entry which is preliminary data.</text>
</comment>
<organism evidence="1 2">
    <name type="scientific">Myxacorys almedinensis A</name>
    <dbReference type="NCBI Taxonomy" id="2690445"/>
    <lineage>
        <taxon>Bacteria</taxon>
        <taxon>Bacillati</taxon>
        <taxon>Cyanobacteriota</taxon>
        <taxon>Cyanophyceae</taxon>
        <taxon>Leptolyngbyales</taxon>
        <taxon>Leptolyngbyaceae</taxon>
        <taxon>Myxacorys</taxon>
        <taxon>Myxacorys almedinensis</taxon>
    </lineage>
</organism>
<name>A0A8J7Z301_9CYAN</name>
<sequence length="165" mass="18093">MKLSKIRSIEIIAIVGIGFSVGVSASLAQDSRCYGLDCNDKAATEYGCVVDALVREQITITVNRWQDAGQAQPITIQKMYSEICNATWTRAYVPNESFLYITENDLANSNQLTRGLLKATGTGYFWADGNMVESRGITQACVALPILSTGSGHEIYDRHCTPFNN</sequence>
<protein>
    <recommendedName>
        <fullName evidence="3">DUF2690 domain-containing protein</fullName>
    </recommendedName>
</protein>